<dbReference type="AlphaFoldDB" id="F0XFP5"/>
<dbReference type="Pfam" id="PF12223">
    <property type="entry name" value="DUF3602"/>
    <property type="match status" value="1"/>
</dbReference>
<organism evidence="3">
    <name type="scientific">Grosmannia clavigera (strain kw1407 / UAMH 11150)</name>
    <name type="common">Blue stain fungus</name>
    <name type="synonym">Graphiocladiella clavigera</name>
    <dbReference type="NCBI Taxonomy" id="655863"/>
    <lineage>
        <taxon>Eukaryota</taxon>
        <taxon>Fungi</taxon>
        <taxon>Dikarya</taxon>
        <taxon>Ascomycota</taxon>
        <taxon>Pezizomycotina</taxon>
        <taxon>Sordariomycetes</taxon>
        <taxon>Sordariomycetidae</taxon>
        <taxon>Ophiostomatales</taxon>
        <taxon>Ophiostomataceae</taxon>
        <taxon>Leptographium</taxon>
    </lineage>
</organism>
<dbReference type="eggNOG" id="ENOG502S8NN">
    <property type="taxonomic scope" value="Eukaryota"/>
</dbReference>
<dbReference type="PANTHER" id="PTHR34693">
    <property type="entry name" value="PROTEIN PAR32"/>
    <property type="match status" value="1"/>
</dbReference>
<dbReference type="InParanoid" id="F0XFP5"/>
<protein>
    <submittedName>
        <fullName evidence="2">Uncharacterized protein</fullName>
    </submittedName>
</protein>
<dbReference type="HOGENOM" id="CLU_101051_1_0_1"/>
<dbReference type="EMBL" id="GL629765">
    <property type="protein sequence ID" value="EFX03675.1"/>
    <property type="molecule type" value="Genomic_DNA"/>
</dbReference>
<keyword evidence="3" id="KW-1185">Reference proteome</keyword>
<name>F0XFP5_GROCL</name>
<dbReference type="OrthoDB" id="5424462at2759"/>
<evidence type="ECO:0000313" key="3">
    <source>
        <dbReference type="Proteomes" id="UP000007796"/>
    </source>
</evidence>
<dbReference type="RefSeq" id="XP_014173157.1">
    <property type="nucleotide sequence ID" value="XM_014317682.1"/>
</dbReference>
<dbReference type="InterPro" id="IPR022024">
    <property type="entry name" value="DUF3602"/>
</dbReference>
<dbReference type="GeneID" id="25979418"/>
<evidence type="ECO:0000313" key="2">
    <source>
        <dbReference type="EMBL" id="EFX03675.1"/>
    </source>
</evidence>
<feature type="compositionally biased region" description="Low complexity" evidence="1">
    <location>
        <begin position="134"/>
        <end position="144"/>
    </location>
</feature>
<dbReference type="Proteomes" id="UP000007796">
    <property type="component" value="Unassembled WGS sequence"/>
</dbReference>
<reference evidence="2 3" key="1">
    <citation type="journal article" date="2011" name="Proc. Natl. Acad. Sci. U.S.A.">
        <title>Genome and transcriptome analyses of the mountain pine beetle-fungal symbiont Grosmannia clavigera, a lodgepole pine pathogen.</title>
        <authorList>
            <person name="DiGuistini S."/>
            <person name="Wang Y."/>
            <person name="Liao N.Y."/>
            <person name="Taylor G."/>
            <person name="Tanguay P."/>
            <person name="Feau N."/>
            <person name="Henrissat B."/>
            <person name="Chan S.K."/>
            <person name="Hesse-Orce U."/>
            <person name="Alamouti S.M."/>
            <person name="Tsui C.K.M."/>
            <person name="Docking R.T."/>
            <person name="Levasseur A."/>
            <person name="Haridas S."/>
            <person name="Robertson G."/>
            <person name="Birol I."/>
            <person name="Holt R.A."/>
            <person name="Marra M.A."/>
            <person name="Hamelin R.C."/>
            <person name="Hirst M."/>
            <person name="Jones S.J.M."/>
            <person name="Bohlmann J."/>
            <person name="Breuil C."/>
        </authorList>
    </citation>
    <scope>NUCLEOTIDE SEQUENCE [LARGE SCALE GENOMIC DNA]</scope>
    <source>
        <strain evidence="3">kw1407 / UAMH 11150</strain>
    </source>
</reference>
<evidence type="ECO:0000256" key="1">
    <source>
        <dbReference type="SAM" id="MobiDB-lite"/>
    </source>
</evidence>
<sequence length="156" mass="16151">MSFTVTEPHPTVPANAYTYSGRGGLGNTFRAPATTPAEGVPTTLTRIGSASSSSPATGTVRYYAGRGGAGNAHPVSQRRELSLDDEYVYATAVAGAATSGHVGRGGAGNVFSSKSLSAHFQKPKKSNRRKESDASTSTSGSSDGNIRSGFWSRFRS</sequence>
<dbReference type="InterPro" id="IPR053203">
    <property type="entry name" value="Cisplatin_resist-associated"/>
</dbReference>
<proteinExistence type="predicted"/>
<dbReference type="PANTHER" id="PTHR34693:SF2">
    <property type="entry name" value="DUF3602 DOMAIN-CONTAINING PROTEIN"/>
    <property type="match status" value="1"/>
</dbReference>
<accession>F0XFP5</accession>
<feature type="region of interest" description="Disordered" evidence="1">
    <location>
        <begin position="98"/>
        <end position="156"/>
    </location>
</feature>
<feature type="region of interest" description="Disordered" evidence="1">
    <location>
        <begin position="1"/>
        <end position="38"/>
    </location>
</feature>
<gene>
    <name evidence="2" type="ORF">CMQ_603</name>
</gene>